<keyword evidence="4" id="KW-1185">Reference proteome</keyword>
<evidence type="ECO:0000256" key="1">
    <source>
        <dbReference type="SAM" id="MobiDB-lite"/>
    </source>
</evidence>
<name>A0ABY7DGQ5_MYAAR</name>
<accession>A0ABY7DGQ5</accession>
<evidence type="ECO:0000313" key="4">
    <source>
        <dbReference type="Proteomes" id="UP001164746"/>
    </source>
</evidence>
<dbReference type="PROSITE" id="PS00028">
    <property type="entry name" value="ZINC_FINGER_C2H2_1"/>
    <property type="match status" value="1"/>
</dbReference>
<dbReference type="Proteomes" id="UP001164746">
    <property type="component" value="Chromosome 2"/>
</dbReference>
<feature type="compositionally biased region" description="Polar residues" evidence="1">
    <location>
        <begin position="119"/>
        <end position="130"/>
    </location>
</feature>
<proteinExistence type="predicted"/>
<organism evidence="3 4">
    <name type="scientific">Mya arenaria</name>
    <name type="common">Soft-shell clam</name>
    <dbReference type="NCBI Taxonomy" id="6604"/>
    <lineage>
        <taxon>Eukaryota</taxon>
        <taxon>Metazoa</taxon>
        <taxon>Spiralia</taxon>
        <taxon>Lophotrochozoa</taxon>
        <taxon>Mollusca</taxon>
        <taxon>Bivalvia</taxon>
        <taxon>Autobranchia</taxon>
        <taxon>Heteroconchia</taxon>
        <taxon>Euheterodonta</taxon>
        <taxon>Imparidentia</taxon>
        <taxon>Neoheterodontei</taxon>
        <taxon>Myida</taxon>
        <taxon>Myoidea</taxon>
        <taxon>Myidae</taxon>
        <taxon>Mya</taxon>
    </lineage>
</organism>
<feature type="region of interest" description="Disordered" evidence="1">
    <location>
        <begin position="35"/>
        <end position="85"/>
    </location>
</feature>
<dbReference type="EMBL" id="CP111013">
    <property type="protein sequence ID" value="WAQ95796.1"/>
    <property type="molecule type" value="Genomic_DNA"/>
</dbReference>
<gene>
    <name evidence="3" type="ORF">MAR_028486</name>
</gene>
<dbReference type="InterPro" id="IPR013087">
    <property type="entry name" value="Znf_C2H2_type"/>
</dbReference>
<evidence type="ECO:0000313" key="3">
    <source>
        <dbReference type="EMBL" id="WAQ95796.1"/>
    </source>
</evidence>
<feature type="compositionally biased region" description="Polar residues" evidence="1">
    <location>
        <begin position="47"/>
        <end position="61"/>
    </location>
</feature>
<feature type="region of interest" description="Disordered" evidence="1">
    <location>
        <begin position="102"/>
        <end position="133"/>
    </location>
</feature>
<protein>
    <recommendedName>
        <fullName evidence="2">C2H2-type domain-containing protein</fullName>
    </recommendedName>
</protein>
<feature type="domain" description="C2H2-type" evidence="2">
    <location>
        <begin position="10"/>
        <end position="31"/>
    </location>
</feature>
<reference evidence="3" key="1">
    <citation type="submission" date="2022-11" db="EMBL/GenBank/DDBJ databases">
        <title>Centuries of genome instability and evolution in soft-shell clam transmissible cancer (bioRxiv).</title>
        <authorList>
            <person name="Hart S.F.M."/>
            <person name="Yonemitsu M.A."/>
            <person name="Giersch R.M."/>
            <person name="Beal B.F."/>
            <person name="Arriagada G."/>
            <person name="Davis B.W."/>
            <person name="Ostrander E.A."/>
            <person name="Goff S.P."/>
            <person name="Metzger M.J."/>
        </authorList>
    </citation>
    <scope>NUCLEOTIDE SEQUENCE</scope>
    <source>
        <strain evidence="3">MELC-2E11</strain>
        <tissue evidence="3">Siphon/mantle</tissue>
    </source>
</reference>
<sequence>MNRERTQFSCRHCYCIFPGYTELFAHIAENHPLNQQGGRKAVKERTSLQGRTASVAPSSNDVSDKPDDTVVEDDEDTRDKNRVVEDNVDIRDNNRIVEGSVDIRDDIETAEDDDRNDQRLSQNNETNANDESALRRGVVNRNIYPTDGEQYDVLAFFGNIMINPNREHFYNIANNLYGWAMVQPLPISDFAFMKEIEIETFDVMSIPENGDSGLEYPEDLHNEHNCLPLAPEQKTISDEQLSPYARQLLRKLNGLSENEPVPNRGEVEKLLTTLDNKDHNALHYRNLQLYLSLGMKLNKVHRILKIRQEQWMKTYIDLNTEMRKKATSTFQS</sequence>
<evidence type="ECO:0000259" key="2">
    <source>
        <dbReference type="PROSITE" id="PS00028"/>
    </source>
</evidence>